<evidence type="ECO:0000313" key="1">
    <source>
        <dbReference type="EMBL" id="CAG8729208.1"/>
    </source>
</evidence>
<evidence type="ECO:0000313" key="2">
    <source>
        <dbReference type="Proteomes" id="UP000789508"/>
    </source>
</evidence>
<dbReference type="Proteomes" id="UP000789508">
    <property type="component" value="Unassembled WGS sequence"/>
</dbReference>
<name>A0A9N9ID28_9GLOM</name>
<dbReference type="AlphaFoldDB" id="A0A9N9ID28"/>
<comment type="caution">
    <text evidence="1">The sequence shown here is derived from an EMBL/GenBank/DDBJ whole genome shotgun (WGS) entry which is preliminary data.</text>
</comment>
<dbReference type="EMBL" id="CAJVPS010029632">
    <property type="protein sequence ID" value="CAG8729208.1"/>
    <property type="molecule type" value="Genomic_DNA"/>
</dbReference>
<feature type="non-terminal residue" evidence="1">
    <location>
        <position position="1"/>
    </location>
</feature>
<organism evidence="1 2">
    <name type="scientific">Ambispora leptoticha</name>
    <dbReference type="NCBI Taxonomy" id="144679"/>
    <lineage>
        <taxon>Eukaryota</taxon>
        <taxon>Fungi</taxon>
        <taxon>Fungi incertae sedis</taxon>
        <taxon>Mucoromycota</taxon>
        <taxon>Glomeromycotina</taxon>
        <taxon>Glomeromycetes</taxon>
        <taxon>Archaeosporales</taxon>
        <taxon>Ambisporaceae</taxon>
        <taxon>Ambispora</taxon>
    </lineage>
</organism>
<reference evidence="1" key="1">
    <citation type="submission" date="2021-06" db="EMBL/GenBank/DDBJ databases">
        <authorList>
            <person name="Kallberg Y."/>
            <person name="Tangrot J."/>
            <person name="Rosling A."/>
        </authorList>
    </citation>
    <scope>NUCLEOTIDE SEQUENCE</scope>
    <source>
        <strain evidence="1">FL130A</strain>
    </source>
</reference>
<keyword evidence="2" id="KW-1185">Reference proteome</keyword>
<accession>A0A9N9ID28</accession>
<proteinExistence type="predicted"/>
<sequence>MVNENKPTELSSKDFAEKSLGHRFPNYTLFRNELKNRLGDVILKVVLKVVEDAEGKKVTKFDLVESKKGLTDVSSQFGGKTTSGDASKYQVMSKELTQRTDQYGKVSTFDQKSDTNITTHKG</sequence>
<gene>
    <name evidence="1" type="ORF">ALEPTO_LOCUS12555</name>
</gene>
<protein>
    <submittedName>
        <fullName evidence="1">4264_t:CDS:1</fullName>
    </submittedName>
</protein>